<dbReference type="OrthoDB" id="643149at2759"/>
<evidence type="ECO:0000313" key="4">
    <source>
        <dbReference type="RefSeq" id="XP_021858082.1"/>
    </source>
</evidence>
<proteinExistence type="predicted"/>
<dbReference type="PANTHER" id="PTHR33122:SF60">
    <property type="entry name" value="LIPID-TRANSFER PROTEIN DIR1-RELATED"/>
    <property type="match status" value="1"/>
</dbReference>
<dbReference type="PANTHER" id="PTHR33122">
    <property type="entry name" value="LIPID BINDING PROTEIN-RELATED"/>
    <property type="match status" value="1"/>
</dbReference>
<dbReference type="Proteomes" id="UP000813463">
    <property type="component" value="Chromosome 5"/>
</dbReference>
<evidence type="ECO:0000313" key="3">
    <source>
        <dbReference type="Proteomes" id="UP000813463"/>
    </source>
</evidence>
<dbReference type="SUPFAM" id="SSF47699">
    <property type="entry name" value="Bifunctional inhibitor/lipid-transfer protein/seed storage 2S albumin"/>
    <property type="match status" value="1"/>
</dbReference>
<dbReference type="AlphaFoldDB" id="A0A9R0IYS9"/>
<organism evidence="3 4">
    <name type="scientific">Spinacia oleracea</name>
    <name type="common">Spinach</name>
    <dbReference type="NCBI Taxonomy" id="3562"/>
    <lineage>
        <taxon>Eukaryota</taxon>
        <taxon>Viridiplantae</taxon>
        <taxon>Streptophyta</taxon>
        <taxon>Embryophyta</taxon>
        <taxon>Tracheophyta</taxon>
        <taxon>Spermatophyta</taxon>
        <taxon>Magnoliopsida</taxon>
        <taxon>eudicotyledons</taxon>
        <taxon>Gunneridae</taxon>
        <taxon>Pentapetalae</taxon>
        <taxon>Caryophyllales</taxon>
        <taxon>Chenopodiaceae</taxon>
        <taxon>Chenopodioideae</taxon>
        <taxon>Anserineae</taxon>
        <taxon>Spinacia</taxon>
    </lineage>
</organism>
<dbReference type="GO" id="GO:0005504">
    <property type="term" value="F:fatty acid binding"/>
    <property type="evidence" value="ECO:0007669"/>
    <property type="project" value="InterPro"/>
</dbReference>
<feature type="signal peptide" evidence="1">
    <location>
        <begin position="1"/>
        <end position="22"/>
    </location>
</feature>
<reference evidence="3" key="1">
    <citation type="journal article" date="2021" name="Nat. Commun.">
        <title>Genomic analyses provide insights into spinach domestication and the genetic basis of agronomic traits.</title>
        <authorList>
            <person name="Cai X."/>
            <person name="Sun X."/>
            <person name="Xu C."/>
            <person name="Sun H."/>
            <person name="Wang X."/>
            <person name="Ge C."/>
            <person name="Zhang Z."/>
            <person name="Wang Q."/>
            <person name="Fei Z."/>
            <person name="Jiao C."/>
            <person name="Wang Q."/>
        </authorList>
    </citation>
    <scope>NUCLEOTIDE SEQUENCE [LARGE SCALE GENOMIC DNA]</scope>
    <source>
        <strain evidence="3">cv. Varoflay</strain>
    </source>
</reference>
<dbReference type="KEGG" id="soe:110797294"/>
<gene>
    <name evidence="4" type="primary">LOC110797294</name>
</gene>
<dbReference type="RefSeq" id="XP_021858082.1">
    <property type="nucleotide sequence ID" value="XM_022002390.1"/>
</dbReference>
<sequence length="100" mass="10528">MAMRKVAVFLIMMVTICVTCNADCKLNVSDLMTCKAAVSLSNPTSPSAACCAIIKGLNADDIQCLCTYKTNQGGMLRAFGVDPNRCTELPASCGLSPVKC</sequence>
<name>A0A9R0IYS9_SPIOL</name>
<feature type="chain" id="PRO_5040462658" evidence="1">
    <location>
        <begin position="23"/>
        <end position="100"/>
    </location>
</feature>
<dbReference type="GO" id="GO:0009627">
    <property type="term" value="P:systemic acquired resistance"/>
    <property type="evidence" value="ECO:0007669"/>
    <property type="project" value="InterPro"/>
</dbReference>
<accession>A0A9R0IYS9</accession>
<dbReference type="InterPro" id="IPR039265">
    <property type="entry name" value="DIR1-like"/>
</dbReference>
<evidence type="ECO:0000259" key="2">
    <source>
        <dbReference type="SMART" id="SM00499"/>
    </source>
</evidence>
<protein>
    <submittedName>
        <fullName evidence="4">Lipid-transfer protein DIR1</fullName>
    </submittedName>
</protein>
<dbReference type="InterPro" id="IPR016140">
    <property type="entry name" value="Bifunc_inhib/LTP/seed_store"/>
</dbReference>
<evidence type="ECO:0000256" key="1">
    <source>
        <dbReference type="SAM" id="SignalP"/>
    </source>
</evidence>
<dbReference type="InterPro" id="IPR036312">
    <property type="entry name" value="Bifun_inhib/LTP/seed_sf"/>
</dbReference>
<dbReference type="SMART" id="SM00499">
    <property type="entry name" value="AAI"/>
    <property type="match status" value="1"/>
</dbReference>
<dbReference type="Gene3D" id="1.10.110.10">
    <property type="entry name" value="Plant lipid-transfer and hydrophobic proteins"/>
    <property type="match status" value="1"/>
</dbReference>
<keyword evidence="1" id="KW-0732">Signal</keyword>
<feature type="domain" description="Bifunctional inhibitor/plant lipid transfer protein/seed storage helical" evidence="2">
    <location>
        <begin position="24"/>
        <end position="100"/>
    </location>
</feature>
<reference evidence="4" key="2">
    <citation type="submission" date="2025-08" db="UniProtKB">
        <authorList>
            <consortium name="RefSeq"/>
        </authorList>
    </citation>
    <scope>IDENTIFICATION</scope>
    <source>
        <tissue evidence="4">Leaf</tissue>
    </source>
</reference>
<dbReference type="GeneID" id="110797294"/>
<keyword evidence="3" id="KW-1185">Reference proteome</keyword>
<dbReference type="Pfam" id="PF14368">
    <property type="entry name" value="LTP_2"/>
    <property type="match status" value="1"/>
</dbReference>